<protein>
    <recommendedName>
        <fullName evidence="4">Apple domain-containing protein</fullName>
    </recommendedName>
</protein>
<keyword evidence="3" id="KW-1185">Reference proteome</keyword>
<comment type="caution">
    <text evidence="2">The sequence shown here is derived from an EMBL/GenBank/DDBJ whole genome shotgun (WGS) entry which is preliminary data.</text>
</comment>
<feature type="signal peptide" evidence="1">
    <location>
        <begin position="1"/>
        <end position="18"/>
    </location>
</feature>
<evidence type="ECO:0008006" key="4">
    <source>
        <dbReference type="Google" id="ProtNLM"/>
    </source>
</evidence>
<gene>
    <name evidence="2" type="ORF">GJ744_001451</name>
</gene>
<feature type="chain" id="PRO_5034996274" description="Apple domain-containing protein" evidence="1">
    <location>
        <begin position="19"/>
        <end position="442"/>
    </location>
</feature>
<dbReference type="OrthoDB" id="10369919at2759"/>
<evidence type="ECO:0000313" key="3">
    <source>
        <dbReference type="Proteomes" id="UP000606974"/>
    </source>
</evidence>
<evidence type="ECO:0000313" key="2">
    <source>
        <dbReference type="EMBL" id="KAF7512516.1"/>
    </source>
</evidence>
<evidence type="ECO:0000256" key="1">
    <source>
        <dbReference type="SAM" id="SignalP"/>
    </source>
</evidence>
<sequence length="442" mass="46371">MLFSTLVVAALGASTTLATPLLGSLSPSNRNLPYKHGSLSPLNARDVNNAESEQLPTCRSDSLYDLLTNTTNNMDTRAFCSIYIAVSSVVGVFATTTITGSFVFTSTAATTTITAAATPSNAANSSEPCSYSNTTALSATSGLVNTTLTAASPPLKRQMATTPPAFLAPYDPLRVSSVCSCLVTPSTIVQTWTSFMSVAWTIVTSIQSVTATVALQAPAAVSQPPGSANVSTVAVTASTINTTDDRVTVIPILDSTVGASFTITIPDNTADATATIPVFPTRRTRSRPTLSIFLSHINASATGTGFLPPSITTNATATASLIYNNTATAGVAAPTGTNPSTSATYCRQASFRGNGTFKALYTVRCGYSYTNLEPLRVVSRSSYAACVRECDNDSRCYELSYMPSEDAENCWIYNHWPAPSGHSDPRFNSGVYVLGSNNGMKR</sequence>
<keyword evidence="1" id="KW-0732">Signal</keyword>
<name>A0A8H7EAB5_9EURO</name>
<dbReference type="AlphaFoldDB" id="A0A8H7EAB5"/>
<organism evidence="2 3">
    <name type="scientific">Endocarpon pusillum</name>
    <dbReference type="NCBI Taxonomy" id="364733"/>
    <lineage>
        <taxon>Eukaryota</taxon>
        <taxon>Fungi</taxon>
        <taxon>Dikarya</taxon>
        <taxon>Ascomycota</taxon>
        <taxon>Pezizomycotina</taxon>
        <taxon>Eurotiomycetes</taxon>
        <taxon>Chaetothyriomycetidae</taxon>
        <taxon>Verrucariales</taxon>
        <taxon>Verrucariaceae</taxon>
        <taxon>Endocarpon</taxon>
    </lineage>
</organism>
<dbReference type="Proteomes" id="UP000606974">
    <property type="component" value="Unassembled WGS sequence"/>
</dbReference>
<dbReference type="EMBL" id="JAACFV010000012">
    <property type="protein sequence ID" value="KAF7512516.1"/>
    <property type="molecule type" value="Genomic_DNA"/>
</dbReference>
<proteinExistence type="predicted"/>
<reference evidence="2" key="1">
    <citation type="submission" date="2020-02" db="EMBL/GenBank/DDBJ databases">
        <authorList>
            <person name="Palmer J.M."/>
        </authorList>
    </citation>
    <scope>NUCLEOTIDE SEQUENCE</scope>
    <source>
        <strain evidence="2">EPUS1.4</strain>
        <tissue evidence="2">Thallus</tissue>
    </source>
</reference>
<accession>A0A8H7EAB5</accession>